<dbReference type="AlphaFoldDB" id="A0A1M5XAA5"/>
<evidence type="ECO:0000313" key="2">
    <source>
        <dbReference type="EMBL" id="SHH96731.1"/>
    </source>
</evidence>
<evidence type="ECO:0000259" key="1">
    <source>
        <dbReference type="Pfam" id="PF03551"/>
    </source>
</evidence>
<proteinExistence type="predicted"/>
<dbReference type="SUPFAM" id="SSF46785">
    <property type="entry name" value="Winged helix' DNA-binding domain"/>
    <property type="match status" value="1"/>
</dbReference>
<dbReference type="Pfam" id="PF03551">
    <property type="entry name" value="PadR"/>
    <property type="match status" value="1"/>
</dbReference>
<dbReference type="EMBL" id="FQWQ01000006">
    <property type="protein sequence ID" value="SHH96731.1"/>
    <property type="molecule type" value="Genomic_DNA"/>
</dbReference>
<dbReference type="STRING" id="947013.SAMN04488109_6308"/>
<dbReference type="RefSeq" id="WP_073142576.1">
    <property type="nucleotide sequence ID" value="NZ_FQWQ01000006.1"/>
</dbReference>
<dbReference type="InterPro" id="IPR036390">
    <property type="entry name" value="WH_DNA-bd_sf"/>
</dbReference>
<sequence>MKGYIGEFEELVLLTITSLGDNAYGVSIKNDVEKRSDRKISIGALHSTITRLEEKGLIKSKVGEPTHERGGKRKRFFEITNSGKAILHHVKNLRDELWELSKATLIPSK</sequence>
<organism evidence="2 3">
    <name type="scientific">Chryseolinea serpens</name>
    <dbReference type="NCBI Taxonomy" id="947013"/>
    <lineage>
        <taxon>Bacteria</taxon>
        <taxon>Pseudomonadati</taxon>
        <taxon>Bacteroidota</taxon>
        <taxon>Cytophagia</taxon>
        <taxon>Cytophagales</taxon>
        <taxon>Fulvivirgaceae</taxon>
        <taxon>Chryseolinea</taxon>
    </lineage>
</organism>
<dbReference type="OrthoDB" id="982587at2"/>
<gene>
    <name evidence="2" type="ORF">SAMN04488109_6308</name>
</gene>
<name>A0A1M5XAA5_9BACT</name>
<dbReference type="Gene3D" id="1.10.10.10">
    <property type="entry name" value="Winged helix-like DNA-binding domain superfamily/Winged helix DNA-binding domain"/>
    <property type="match status" value="1"/>
</dbReference>
<reference evidence="2 3" key="1">
    <citation type="submission" date="2016-11" db="EMBL/GenBank/DDBJ databases">
        <authorList>
            <person name="Jaros S."/>
            <person name="Januszkiewicz K."/>
            <person name="Wedrychowicz H."/>
        </authorList>
    </citation>
    <scope>NUCLEOTIDE SEQUENCE [LARGE SCALE GENOMIC DNA]</scope>
    <source>
        <strain evidence="2 3">DSM 24574</strain>
    </source>
</reference>
<protein>
    <submittedName>
        <fullName evidence="2">Transcriptional regulator PadR-like family protein</fullName>
    </submittedName>
</protein>
<dbReference type="InterPro" id="IPR036388">
    <property type="entry name" value="WH-like_DNA-bd_sf"/>
</dbReference>
<keyword evidence="3" id="KW-1185">Reference proteome</keyword>
<accession>A0A1M5XAA5</accession>
<evidence type="ECO:0000313" key="3">
    <source>
        <dbReference type="Proteomes" id="UP000184212"/>
    </source>
</evidence>
<dbReference type="InterPro" id="IPR005149">
    <property type="entry name" value="Tscrpt_reg_PadR_N"/>
</dbReference>
<feature type="domain" description="Transcription regulator PadR N-terminal" evidence="1">
    <location>
        <begin position="21"/>
        <end position="88"/>
    </location>
</feature>
<dbReference type="Proteomes" id="UP000184212">
    <property type="component" value="Unassembled WGS sequence"/>
</dbReference>